<evidence type="ECO:0000313" key="5">
    <source>
        <dbReference type="EMBL" id="KEO71739.1"/>
    </source>
</evidence>
<gene>
    <name evidence="5" type="ORF">EL17_21370</name>
</gene>
<dbReference type="eggNOG" id="COG0582">
    <property type="taxonomic scope" value="Bacteria"/>
</dbReference>
<name>A0A074KS60_9BACT</name>
<dbReference type="CDD" id="cd01185">
    <property type="entry name" value="INTN1_C_like"/>
    <property type="match status" value="1"/>
</dbReference>
<keyword evidence="3" id="KW-0233">DNA recombination</keyword>
<dbReference type="AlphaFoldDB" id="A0A074KS60"/>
<feature type="domain" description="Tyr recombinase" evidence="4">
    <location>
        <begin position="200"/>
        <end position="369"/>
    </location>
</feature>
<dbReference type="InterPro" id="IPR011010">
    <property type="entry name" value="DNA_brk_join_enz"/>
</dbReference>
<dbReference type="InterPro" id="IPR013762">
    <property type="entry name" value="Integrase-like_cat_sf"/>
</dbReference>
<dbReference type="Pfam" id="PF00589">
    <property type="entry name" value="Phage_integrase"/>
    <property type="match status" value="1"/>
</dbReference>
<dbReference type="PANTHER" id="PTHR30349:SF64">
    <property type="entry name" value="PROPHAGE INTEGRASE INTD-RELATED"/>
    <property type="match status" value="1"/>
</dbReference>
<dbReference type="STRING" id="1048983.EL17_21370"/>
<reference evidence="5 6" key="1">
    <citation type="submission" date="2014-04" db="EMBL/GenBank/DDBJ databases">
        <title>Characterization and application of a salt tolerant electro-active bacterium.</title>
        <authorList>
            <person name="Yang L."/>
            <person name="Wei S."/>
            <person name="Tay Q.X.M."/>
        </authorList>
    </citation>
    <scope>NUCLEOTIDE SEQUENCE [LARGE SCALE GENOMIC DNA]</scope>
    <source>
        <strain evidence="5 6">LY1</strain>
    </source>
</reference>
<dbReference type="Proteomes" id="UP000027821">
    <property type="component" value="Unassembled WGS sequence"/>
</dbReference>
<sequence length="381" mass="44776">MNITLKEKKLSNGMISLYIEYYKGSTSDLNGKRSHIRDFEFLKIYLHQNPKDAVERKENKENRKLAEDILSIRQSNYIQGKFEFKNLNKSKRQFLNFFAEKMEEKSNSVKNYGVWQSTYSHLKNCISPNYLFDEVDENFVKRIKHYFEVEARTKSNLPLSQNSKYSYFNKFKACLRSAFDDGYLSINYAVKVKAFEQGESQREYLTFNELQALVNTACKYEVLKKAFIFSCLVGLRWSDINTLVWSEIRDEGENLHKLNFRQEKTDGVEYLYISKQARNLLGVRKSPQDRVFIGLKYSAVYNNEIVRWCNRAGVFKHITFHSARHTNAVLLLENGADLYTVQKRLGHKEIKTTAIYAKIVDQKMRESAQLIPELALEIRKI</sequence>
<comment type="similarity">
    <text evidence="1">Belongs to the 'phage' integrase family.</text>
</comment>
<dbReference type="GO" id="GO:0003677">
    <property type="term" value="F:DNA binding"/>
    <property type="evidence" value="ECO:0007669"/>
    <property type="project" value="UniProtKB-KW"/>
</dbReference>
<proteinExistence type="inferred from homology"/>
<dbReference type="EMBL" id="JMIH01000039">
    <property type="protein sequence ID" value="KEO71739.1"/>
    <property type="molecule type" value="Genomic_DNA"/>
</dbReference>
<dbReference type="InterPro" id="IPR050090">
    <property type="entry name" value="Tyrosine_recombinase_XerCD"/>
</dbReference>
<keyword evidence="2" id="KW-0238">DNA-binding</keyword>
<evidence type="ECO:0000256" key="1">
    <source>
        <dbReference type="ARBA" id="ARBA00008857"/>
    </source>
</evidence>
<dbReference type="Pfam" id="PF13102">
    <property type="entry name" value="Phage_int_SAM_5"/>
    <property type="match status" value="1"/>
</dbReference>
<dbReference type="PROSITE" id="PS51898">
    <property type="entry name" value="TYR_RECOMBINASE"/>
    <property type="match status" value="1"/>
</dbReference>
<dbReference type="Pfam" id="PF17293">
    <property type="entry name" value="Arm-DNA-bind_5"/>
    <property type="match status" value="1"/>
</dbReference>
<dbReference type="InterPro" id="IPR002104">
    <property type="entry name" value="Integrase_catalytic"/>
</dbReference>
<protein>
    <submittedName>
        <fullName evidence="5">Recombinase</fullName>
    </submittedName>
</protein>
<keyword evidence="6" id="KW-1185">Reference proteome</keyword>
<dbReference type="GO" id="GO:0015074">
    <property type="term" value="P:DNA integration"/>
    <property type="evidence" value="ECO:0007669"/>
    <property type="project" value="InterPro"/>
</dbReference>
<dbReference type="SUPFAM" id="SSF56349">
    <property type="entry name" value="DNA breaking-rejoining enzymes"/>
    <property type="match status" value="1"/>
</dbReference>
<evidence type="ECO:0000259" key="4">
    <source>
        <dbReference type="PROSITE" id="PS51898"/>
    </source>
</evidence>
<dbReference type="Gene3D" id="1.10.443.10">
    <property type="entry name" value="Intergrase catalytic core"/>
    <property type="match status" value="1"/>
</dbReference>
<dbReference type="Gene3D" id="1.10.150.130">
    <property type="match status" value="1"/>
</dbReference>
<dbReference type="InterPro" id="IPR035386">
    <property type="entry name" value="Arm-DNA-bind_5"/>
</dbReference>
<organism evidence="5 6">
    <name type="scientific">Anditalea andensis</name>
    <dbReference type="NCBI Taxonomy" id="1048983"/>
    <lineage>
        <taxon>Bacteria</taxon>
        <taxon>Pseudomonadati</taxon>
        <taxon>Bacteroidota</taxon>
        <taxon>Cytophagia</taxon>
        <taxon>Cytophagales</taxon>
        <taxon>Cytophagaceae</taxon>
        <taxon>Anditalea</taxon>
    </lineage>
</organism>
<dbReference type="RefSeq" id="WP_035079355.1">
    <property type="nucleotide sequence ID" value="NZ_JMIH01000039.1"/>
</dbReference>
<evidence type="ECO:0000256" key="3">
    <source>
        <dbReference type="ARBA" id="ARBA00023172"/>
    </source>
</evidence>
<evidence type="ECO:0000313" key="6">
    <source>
        <dbReference type="Proteomes" id="UP000027821"/>
    </source>
</evidence>
<dbReference type="InterPro" id="IPR010998">
    <property type="entry name" value="Integrase_recombinase_N"/>
</dbReference>
<dbReference type="InterPro" id="IPR025269">
    <property type="entry name" value="SAM-like_dom"/>
</dbReference>
<dbReference type="GO" id="GO:0006310">
    <property type="term" value="P:DNA recombination"/>
    <property type="evidence" value="ECO:0007669"/>
    <property type="project" value="UniProtKB-KW"/>
</dbReference>
<dbReference type="OrthoDB" id="9806835at2"/>
<dbReference type="PANTHER" id="PTHR30349">
    <property type="entry name" value="PHAGE INTEGRASE-RELATED"/>
    <property type="match status" value="1"/>
</dbReference>
<evidence type="ECO:0000256" key="2">
    <source>
        <dbReference type="ARBA" id="ARBA00023125"/>
    </source>
</evidence>
<accession>A0A074KS60</accession>
<comment type="caution">
    <text evidence="5">The sequence shown here is derived from an EMBL/GenBank/DDBJ whole genome shotgun (WGS) entry which is preliminary data.</text>
</comment>